<dbReference type="InterPro" id="IPR036259">
    <property type="entry name" value="MFS_trans_sf"/>
</dbReference>
<feature type="transmembrane region" description="Helical" evidence="7">
    <location>
        <begin position="63"/>
        <end position="83"/>
    </location>
</feature>
<feature type="transmembrane region" description="Helical" evidence="7">
    <location>
        <begin position="123"/>
        <end position="145"/>
    </location>
</feature>
<keyword evidence="2" id="KW-1003">Cell membrane</keyword>
<dbReference type="PANTHER" id="PTHR23513">
    <property type="entry name" value="INTEGRAL MEMBRANE EFFLUX PROTEIN-RELATED"/>
    <property type="match status" value="1"/>
</dbReference>
<evidence type="ECO:0000256" key="2">
    <source>
        <dbReference type="ARBA" id="ARBA00022475"/>
    </source>
</evidence>
<feature type="transmembrane region" description="Helical" evidence="7">
    <location>
        <begin position="31"/>
        <end position="56"/>
    </location>
</feature>
<comment type="subcellular location">
    <subcellularLocation>
        <location evidence="1">Cell membrane</location>
        <topology evidence="1">Multi-pass membrane protein</topology>
    </subcellularLocation>
</comment>
<feature type="transmembrane region" description="Helical" evidence="7">
    <location>
        <begin position="402"/>
        <end position="421"/>
    </location>
</feature>
<feature type="transmembrane region" description="Helical" evidence="7">
    <location>
        <begin position="245"/>
        <end position="269"/>
    </location>
</feature>
<reference evidence="9" key="1">
    <citation type="journal article" date="2019" name="Int. J. Syst. Evol. Microbiol.">
        <title>The Global Catalogue of Microorganisms (GCM) 10K type strain sequencing project: providing services to taxonomists for standard genome sequencing and annotation.</title>
        <authorList>
            <consortium name="The Broad Institute Genomics Platform"/>
            <consortium name="The Broad Institute Genome Sequencing Center for Infectious Disease"/>
            <person name="Wu L."/>
            <person name="Ma J."/>
        </authorList>
    </citation>
    <scope>NUCLEOTIDE SEQUENCE [LARGE SCALE GENOMIC DNA]</scope>
    <source>
        <strain evidence="9">CCM 7043</strain>
    </source>
</reference>
<evidence type="ECO:0000313" key="8">
    <source>
        <dbReference type="EMBL" id="MFD2024675.1"/>
    </source>
</evidence>
<keyword evidence="9" id="KW-1185">Reference proteome</keyword>
<feature type="transmembrane region" description="Helical" evidence="7">
    <location>
        <begin position="337"/>
        <end position="357"/>
    </location>
</feature>
<feature type="transmembrane region" description="Helical" evidence="7">
    <location>
        <begin position="281"/>
        <end position="300"/>
    </location>
</feature>
<sequence>MSAPAGSAPAATDDAGRAPAAPLSRNRSFSLLWLGEGVSVLGNTMTSALLPLLAVVSLDAGPLWMGLITAAAWLPWLVIGLPAGAWVDRLPAKRVMIAADVVAAAALASVPAAWALDRLTLTHLVVAALLNGTCTVFFRTAYVVFLPQVVAPEQLEPANARLFGTESAMQLVGPGAGGLLAQWLSAALGLLVDAVTFLVSAVCLWRIKPAYAPPAPDRAGAAGEPLWARIREGVAYVRRDRYLPWFVLIGGLSNFGLTGYTTLFVLHLVRDLGLAPAQVGLTFALAACGGLPGAVMATWLSRRFGNGRASTILLLCSGPVALLVGLGSPGWGVAVPVLGSFLAGLFIVAGNVIRGAWRQRYVPPEIMGRVTTTMQMVNFGTMPLAGLAAGWLGGALGVRETILLMAATHCLACFLVLLSPLRPLRELPTRPAGPLDGTDARPPRQQPARGD</sequence>
<evidence type="ECO:0000256" key="4">
    <source>
        <dbReference type="ARBA" id="ARBA00022989"/>
    </source>
</evidence>
<dbReference type="CDD" id="cd06173">
    <property type="entry name" value="MFS_MefA_like"/>
    <property type="match status" value="1"/>
</dbReference>
<comment type="caution">
    <text evidence="8">The sequence shown here is derived from an EMBL/GenBank/DDBJ whole genome shotgun (WGS) entry which is preliminary data.</text>
</comment>
<evidence type="ECO:0000256" key="1">
    <source>
        <dbReference type="ARBA" id="ARBA00004651"/>
    </source>
</evidence>
<evidence type="ECO:0000256" key="3">
    <source>
        <dbReference type="ARBA" id="ARBA00022692"/>
    </source>
</evidence>
<keyword evidence="4 7" id="KW-1133">Transmembrane helix</keyword>
<organism evidence="8 9">
    <name type="scientific">Promicromonospora aerolata</name>
    <dbReference type="NCBI Taxonomy" id="195749"/>
    <lineage>
        <taxon>Bacteria</taxon>
        <taxon>Bacillati</taxon>
        <taxon>Actinomycetota</taxon>
        <taxon>Actinomycetes</taxon>
        <taxon>Micrococcales</taxon>
        <taxon>Promicromonosporaceae</taxon>
        <taxon>Promicromonospora</taxon>
    </lineage>
</organism>
<feature type="transmembrane region" description="Helical" evidence="7">
    <location>
        <begin position="312"/>
        <end position="331"/>
    </location>
</feature>
<dbReference type="Proteomes" id="UP001597338">
    <property type="component" value="Unassembled WGS sequence"/>
</dbReference>
<evidence type="ECO:0000313" key="9">
    <source>
        <dbReference type="Proteomes" id="UP001597338"/>
    </source>
</evidence>
<proteinExistence type="predicted"/>
<dbReference type="Gene3D" id="1.20.1250.20">
    <property type="entry name" value="MFS general substrate transporter like domains"/>
    <property type="match status" value="1"/>
</dbReference>
<keyword evidence="3 7" id="KW-0812">Transmembrane</keyword>
<feature type="transmembrane region" description="Helical" evidence="7">
    <location>
        <begin position="183"/>
        <end position="205"/>
    </location>
</feature>
<protein>
    <submittedName>
        <fullName evidence="8">MFS transporter</fullName>
    </submittedName>
</protein>
<evidence type="ECO:0000256" key="7">
    <source>
        <dbReference type="SAM" id="Phobius"/>
    </source>
</evidence>
<dbReference type="InterPro" id="IPR011701">
    <property type="entry name" value="MFS"/>
</dbReference>
<dbReference type="EMBL" id="JBHUHF010000001">
    <property type="protein sequence ID" value="MFD2024675.1"/>
    <property type="molecule type" value="Genomic_DNA"/>
</dbReference>
<evidence type="ECO:0000256" key="5">
    <source>
        <dbReference type="ARBA" id="ARBA00023136"/>
    </source>
</evidence>
<dbReference type="SUPFAM" id="SSF103473">
    <property type="entry name" value="MFS general substrate transporter"/>
    <property type="match status" value="1"/>
</dbReference>
<dbReference type="PANTHER" id="PTHR23513:SF6">
    <property type="entry name" value="MAJOR FACILITATOR SUPERFAMILY ASSOCIATED DOMAIN-CONTAINING PROTEIN"/>
    <property type="match status" value="1"/>
</dbReference>
<dbReference type="Pfam" id="PF07690">
    <property type="entry name" value="MFS_1"/>
    <property type="match status" value="1"/>
</dbReference>
<keyword evidence="5 7" id="KW-0472">Membrane</keyword>
<gene>
    <name evidence="8" type="ORF">ACFSL2_04050</name>
</gene>
<accession>A0ABW4V1K7</accession>
<evidence type="ECO:0000256" key="6">
    <source>
        <dbReference type="SAM" id="MobiDB-lite"/>
    </source>
</evidence>
<name>A0ABW4V1K7_9MICO</name>
<dbReference type="RefSeq" id="WP_377196609.1">
    <property type="nucleotide sequence ID" value="NZ_JBHUHF010000001.1"/>
</dbReference>
<feature type="transmembrane region" description="Helical" evidence="7">
    <location>
        <begin position="95"/>
        <end position="116"/>
    </location>
</feature>
<feature type="region of interest" description="Disordered" evidence="6">
    <location>
        <begin position="428"/>
        <end position="451"/>
    </location>
</feature>
<feature type="transmembrane region" description="Helical" evidence="7">
    <location>
        <begin position="377"/>
        <end position="396"/>
    </location>
</feature>